<evidence type="ECO:0000313" key="5">
    <source>
        <dbReference type="Proteomes" id="UP000054630"/>
    </source>
</evidence>
<protein>
    <submittedName>
        <fullName evidence="3">Uncharacterized protein</fullName>
    </submittedName>
</protein>
<dbReference type="AlphaFoldDB" id="A0A0V0RMS3"/>
<keyword evidence="1" id="KW-0472">Membrane</keyword>
<feature type="chain" id="PRO_5007437980" evidence="2">
    <location>
        <begin position="19"/>
        <end position="102"/>
    </location>
</feature>
<dbReference type="EMBL" id="JYDL01000122">
    <property type="protein sequence ID" value="KRX15795.1"/>
    <property type="molecule type" value="Genomic_DNA"/>
</dbReference>
<evidence type="ECO:0000313" key="3">
    <source>
        <dbReference type="EMBL" id="KRX15795.1"/>
    </source>
</evidence>
<dbReference type="EMBL" id="JYDL01000114">
    <property type="protein sequence ID" value="KRX16106.1"/>
    <property type="molecule type" value="Genomic_DNA"/>
</dbReference>
<name>A0A0V0RMS3_9BILA</name>
<evidence type="ECO:0000256" key="2">
    <source>
        <dbReference type="SAM" id="SignalP"/>
    </source>
</evidence>
<dbReference type="Proteomes" id="UP000054630">
    <property type="component" value="Unassembled WGS sequence"/>
</dbReference>
<comment type="caution">
    <text evidence="3">The sequence shown here is derived from an EMBL/GenBank/DDBJ whole genome shotgun (WGS) entry which is preliminary data.</text>
</comment>
<evidence type="ECO:0000313" key="4">
    <source>
        <dbReference type="EMBL" id="KRX16106.1"/>
    </source>
</evidence>
<evidence type="ECO:0000256" key="1">
    <source>
        <dbReference type="SAM" id="Phobius"/>
    </source>
</evidence>
<keyword evidence="1" id="KW-1133">Transmembrane helix</keyword>
<accession>A0A0V0RMS3</accession>
<proteinExistence type="predicted"/>
<organism evidence="3 5">
    <name type="scientific">Trichinella nelsoni</name>
    <dbReference type="NCBI Taxonomy" id="6336"/>
    <lineage>
        <taxon>Eukaryota</taxon>
        <taxon>Metazoa</taxon>
        <taxon>Ecdysozoa</taxon>
        <taxon>Nematoda</taxon>
        <taxon>Enoplea</taxon>
        <taxon>Dorylaimia</taxon>
        <taxon>Trichinellida</taxon>
        <taxon>Trichinellidae</taxon>
        <taxon>Trichinella</taxon>
    </lineage>
</organism>
<sequence length="102" mass="11692">MMTLICIIFSNLLSCASLEKLSPSSQLEWFKRYCRMVVKSGIFLSCGIILQVFSAILGIFPCLSNDQHMHKLMNVKGQLRARNFGRQIRKRDSVVKIVNRIT</sequence>
<gene>
    <name evidence="3" type="ORF">T07_15033</name>
    <name evidence="4" type="ORF">T07_8843</name>
</gene>
<feature type="transmembrane region" description="Helical" evidence="1">
    <location>
        <begin position="42"/>
        <end position="63"/>
    </location>
</feature>
<keyword evidence="1" id="KW-0812">Transmembrane</keyword>
<feature type="signal peptide" evidence="2">
    <location>
        <begin position="1"/>
        <end position="18"/>
    </location>
</feature>
<reference evidence="3 5" key="1">
    <citation type="submission" date="2015-01" db="EMBL/GenBank/DDBJ databases">
        <title>Evolution of Trichinella species and genotypes.</title>
        <authorList>
            <person name="Korhonen P.K."/>
            <person name="Edoardo P."/>
            <person name="Giuseppe L.R."/>
            <person name="Gasser R.B."/>
        </authorList>
    </citation>
    <scope>NUCLEOTIDE SEQUENCE [LARGE SCALE GENOMIC DNA]</scope>
    <source>
        <strain evidence="3">ISS37</strain>
    </source>
</reference>
<keyword evidence="2" id="KW-0732">Signal</keyword>
<keyword evidence="5" id="KW-1185">Reference proteome</keyword>
<dbReference type="OrthoDB" id="5932786at2759"/>